<dbReference type="EMBL" id="JAPVES010000024">
    <property type="protein sequence ID" value="MCZ3371076.1"/>
    <property type="molecule type" value="Genomic_DNA"/>
</dbReference>
<dbReference type="AlphaFoldDB" id="A0A9E5A0W0"/>
<evidence type="ECO:0000313" key="2">
    <source>
        <dbReference type="EMBL" id="MCZ3371076.1"/>
    </source>
</evidence>
<evidence type="ECO:0000313" key="1">
    <source>
        <dbReference type="EMBL" id="MCZ3365613.1"/>
    </source>
</evidence>
<accession>A0A9E5A0W0</accession>
<proteinExistence type="predicted"/>
<name>A0A9E5A0W0_9EURY</name>
<keyword evidence="3" id="KW-1185">Reference proteome</keyword>
<sequence>MGELSDALDEFSEISREYHAKIQKILRDKYCWKCPMRSTSKNTFCNELDAWIRLTGAFESGVQESILEDVNSKDNLEVITSRYLFKLLKKNKRQLKYSKRTILKLKEDLEPFALKNDLLSIEENPESVKVGDLILWPQICPVSFYWFSKAKILGIIPFKILKVEKSFQKEGRNFVQVENSLDIPLEHITGKIIKIIGKTDPIYSKLNL</sequence>
<protein>
    <submittedName>
        <fullName evidence="2">Uncharacterized protein</fullName>
    </submittedName>
</protein>
<organism evidence="2">
    <name type="scientific">Methanobacterium veterum</name>
    <dbReference type="NCBI Taxonomy" id="408577"/>
    <lineage>
        <taxon>Archaea</taxon>
        <taxon>Methanobacteriati</taxon>
        <taxon>Methanobacteriota</taxon>
        <taxon>Methanomada group</taxon>
        <taxon>Methanobacteria</taxon>
        <taxon>Methanobacteriales</taxon>
        <taxon>Methanobacteriaceae</taxon>
        <taxon>Methanobacterium</taxon>
    </lineage>
</organism>
<comment type="caution">
    <text evidence="2">The sequence shown here is derived from an EMBL/GenBank/DDBJ whole genome shotgun (WGS) entry which is preliminary data.</text>
</comment>
<dbReference type="Proteomes" id="UP001074446">
    <property type="component" value="Unassembled WGS sequence"/>
</dbReference>
<dbReference type="RefSeq" id="WP_048082288.1">
    <property type="nucleotide sequence ID" value="NZ_JAPVER010000020.1"/>
</dbReference>
<evidence type="ECO:0000313" key="3">
    <source>
        <dbReference type="Proteomes" id="UP001068021"/>
    </source>
</evidence>
<reference evidence="2" key="1">
    <citation type="submission" date="2022-12" db="EMBL/GenBank/DDBJ databases">
        <title>Reclassification of two methanogenic archaea species isolated from the Kolyma lowland permafrost.</title>
        <authorList>
            <person name="Trubitsyn V.E."/>
            <person name="Rivkina E.M."/>
            <person name="Shcherbakova V.A."/>
        </authorList>
    </citation>
    <scope>NUCLEOTIDE SEQUENCE</scope>
    <source>
        <strain evidence="1">M2</strain>
        <strain evidence="2">MK4</strain>
    </source>
</reference>
<gene>
    <name evidence="2" type="ORF">O3H35_00340</name>
    <name evidence="1" type="ORF">O3H54_06930</name>
</gene>
<dbReference type="EMBL" id="JAPVER010000020">
    <property type="protein sequence ID" value="MCZ3365613.1"/>
    <property type="molecule type" value="Genomic_DNA"/>
</dbReference>
<dbReference type="Proteomes" id="UP001068021">
    <property type="component" value="Unassembled WGS sequence"/>
</dbReference>